<proteinExistence type="predicted"/>
<dbReference type="EMBL" id="JBHFEH010000041">
    <property type="protein sequence ID" value="KAL2050879.1"/>
    <property type="molecule type" value="Genomic_DNA"/>
</dbReference>
<comment type="caution">
    <text evidence="2">The sequence shown here is derived from an EMBL/GenBank/DDBJ whole genome shotgun (WGS) entry which is preliminary data.</text>
</comment>
<feature type="compositionally biased region" description="Basic and acidic residues" evidence="1">
    <location>
        <begin position="158"/>
        <end position="173"/>
    </location>
</feature>
<feature type="compositionally biased region" description="Basic residues" evidence="1">
    <location>
        <begin position="148"/>
        <end position="157"/>
    </location>
</feature>
<evidence type="ECO:0000313" key="3">
    <source>
        <dbReference type="Proteomes" id="UP001590951"/>
    </source>
</evidence>
<accession>A0ABR4AYY3</accession>
<feature type="region of interest" description="Disordered" evidence="1">
    <location>
        <begin position="59"/>
        <end position="185"/>
    </location>
</feature>
<protein>
    <submittedName>
        <fullName evidence="2">Uncharacterized protein</fullName>
    </submittedName>
</protein>
<name>A0ABR4AYY3_9LECA</name>
<organism evidence="2 3">
    <name type="scientific">Lepraria finkii</name>
    <dbReference type="NCBI Taxonomy" id="1340010"/>
    <lineage>
        <taxon>Eukaryota</taxon>
        <taxon>Fungi</taxon>
        <taxon>Dikarya</taxon>
        <taxon>Ascomycota</taxon>
        <taxon>Pezizomycotina</taxon>
        <taxon>Lecanoromycetes</taxon>
        <taxon>OSLEUM clade</taxon>
        <taxon>Lecanoromycetidae</taxon>
        <taxon>Lecanorales</taxon>
        <taxon>Lecanorineae</taxon>
        <taxon>Stereocaulaceae</taxon>
        <taxon>Lepraria</taxon>
    </lineage>
</organism>
<keyword evidence="3" id="KW-1185">Reference proteome</keyword>
<dbReference type="Proteomes" id="UP001590951">
    <property type="component" value="Unassembled WGS sequence"/>
</dbReference>
<sequence length="194" mass="20428">MPIKWTPEIDQILLLKILETSNVNADVKAISAAWPDNFEKPTPRAITERLVKIRGSAKSAGAASHFSVSGAKATSQGGTPRKPRAQNPNGVKKNTTPKKDGKAGADAGGGRRKRGGRMSDDDDSEAEGDFKSENNDTNVSGEAESPSKKSKAGGKARVKVELEDTEANGKFHDSGFGTGLGGDGVGEMEERMFA</sequence>
<feature type="compositionally biased region" description="Gly residues" evidence="1">
    <location>
        <begin position="176"/>
        <end position="185"/>
    </location>
</feature>
<evidence type="ECO:0000313" key="2">
    <source>
        <dbReference type="EMBL" id="KAL2050879.1"/>
    </source>
</evidence>
<gene>
    <name evidence="2" type="ORF">ABVK25_008777</name>
</gene>
<evidence type="ECO:0000256" key="1">
    <source>
        <dbReference type="SAM" id="MobiDB-lite"/>
    </source>
</evidence>
<reference evidence="2 3" key="1">
    <citation type="submission" date="2024-09" db="EMBL/GenBank/DDBJ databases">
        <title>Rethinking Asexuality: The Enigmatic Case of Functional Sexual Genes in Lepraria (Stereocaulaceae).</title>
        <authorList>
            <person name="Doellman M."/>
            <person name="Sun Y."/>
            <person name="Barcenas-Pena A."/>
            <person name="Lumbsch H.T."/>
            <person name="Grewe F."/>
        </authorList>
    </citation>
    <scope>NUCLEOTIDE SEQUENCE [LARGE SCALE GENOMIC DNA]</scope>
    <source>
        <strain evidence="2 3">Grewe 0041</strain>
    </source>
</reference>